<sequence length="168" mass="18271">MSGKAGAVGVLIEAGLDIETKRSEDGSGPLHHATKAGNDEVVHALLHHGASVDANNNAGQTPLHWAMKSATTLDKVAQTAKLLTEWGANVEAADDNGNTPISLARKGRPQLLGAFQESRKHQSWCHRRQVILFKRQVEREQPEPDLGPLLLNLANTKEELFEMVLGYL</sequence>
<dbReference type="GO" id="GO:0051059">
    <property type="term" value="F:NF-kappaB binding"/>
    <property type="evidence" value="ECO:0007669"/>
    <property type="project" value="TreeGrafter"/>
</dbReference>
<name>D7G7G3_ECTSI</name>
<dbReference type="InterPro" id="IPR036770">
    <property type="entry name" value="Ankyrin_rpt-contain_sf"/>
</dbReference>
<evidence type="ECO:0000313" key="4">
    <source>
        <dbReference type="EMBL" id="CBJ27705.1"/>
    </source>
</evidence>
<feature type="repeat" description="ANK" evidence="3">
    <location>
        <begin position="25"/>
        <end position="57"/>
    </location>
</feature>
<dbReference type="eggNOG" id="KOG0504">
    <property type="taxonomic scope" value="Eukaryota"/>
</dbReference>
<keyword evidence="5" id="KW-1185">Reference proteome</keyword>
<dbReference type="Pfam" id="PF12796">
    <property type="entry name" value="Ank_2"/>
    <property type="match status" value="1"/>
</dbReference>
<dbReference type="PANTHER" id="PTHR46680:SF2">
    <property type="entry name" value="NF-KAPPA-B INHIBITOR ZETA"/>
    <property type="match status" value="1"/>
</dbReference>
<dbReference type="SMART" id="SM00248">
    <property type="entry name" value="ANK"/>
    <property type="match status" value="2"/>
</dbReference>
<dbReference type="PROSITE" id="PS50297">
    <property type="entry name" value="ANK_REP_REGION"/>
    <property type="match status" value="2"/>
</dbReference>
<organism evidence="4 5">
    <name type="scientific">Ectocarpus siliculosus</name>
    <name type="common">Brown alga</name>
    <name type="synonym">Conferva siliculosa</name>
    <dbReference type="NCBI Taxonomy" id="2880"/>
    <lineage>
        <taxon>Eukaryota</taxon>
        <taxon>Sar</taxon>
        <taxon>Stramenopiles</taxon>
        <taxon>Ochrophyta</taxon>
        <taxon>PX clade</taxon>
        <taxon>Phaeophyceae</taxon>
        <taxon>Ectocarpales</taxon>
        <taxon>Ectocarpaceae</taxon>
        <taxon>Ectocarpus</taxon>
    </lineage>
</organism>
<dbReference type="OMA" id="SWCHRRQ"/>
<evidence type="ECO:0000313" key="5">
    <source>
        <dbReference type="Proteomes" id="UP000002630"/>
    </source>
</evidence>
<dbReference type="InterPro" id="IPR002110">
    <property type="entry name" value="Ankyrin_rpt"/>
</dbReference>
<dbReference type="STRING" id="2880.D7G7G3"/>
<dbReference type="SUPFAM" id="SSF48403">
    <property type="entry name" value="Ankyrin repeat"/>
    <property type="match status" value="1"/>
</dbReference>
<dbReference type="InterPro" id="IPR051070">
    <property type="entry name" value="NF-kappa-B_inhibitor"/>
</dbReference>
<gene>
    <name evidence="4" type="ORF">Esi_0083_0030</name>
</gene>
<protein>
    <submittedName>
        <fullName evidence="4">Uncharacterized protein</fullName>
    </submittedName>
</protein>
<evidence type="ECO:0000256" key="1">
    <source>
        <dbReference type="ARBA" id="ARBA00022737"/>
    </source>
</evidence>
<reference evidence="4 5" key="1">
    <citation type="journal article" date="2010" name="Nature">
        <title>The Ectocarpus genome and the independent evolution of multicellularity in brown algae.</title>
        <authorList>
            <person name="Cock J.M."/>
            <person name="Sterck L."/>
            <person name="Rouze P."/>
            <person name="Scornet D."/>
            <person name="Allen A.E."/>
            <person name="Amoutzias G."/>
            <person name="Anthouard V."/>
            <person name="Artiguenave F."/>
            <person name="Aury J.M."/>
            <person name="Badger J.H."/>
            <person name="Beszteri B."/>
            <person name="Billiau K."/>
            <person name="Bonnet E."/>
            <person name="Bothwell J.H."/>
            <person name="Bowler C."/>
            <person name="Boyen C."/>
            <person name="Brownlee C."/>
            <person name="Carrano C.J."/>
            <person name="Charrier B."/>
            <person name="Cho G.Y."/>
            <person name="Coelho S.M."/>
            <person name="Collen J."/>
            <person name="Corre E."/>
            <person name="Da Silva C."/>
            <person name="Delage L."/>
            <person name="Delaroque N."/>
            <person name="Dittami S.M."/>
            <person name="Doulbeau S."/>
            <person name="Elias M."/>
            <person name="Farnham G."/>
            <person name="Gachon C.M."/>
            <person name="Gschloessl B."/>
            <person name="Heesch S."/>
            <person name="Jabbari K."/>
            <person name="Jubin C."/>
            <person name="Kawai H."/>
            <person name="Kimura K."/>
            <person name="Kloareg B."/>
            <person name="Kupper F.C."/>
            <person name="Lang D."/>
            <person name="Le Bail A."/>
            <person name="Leblanc C."/>
            <person name="Lerouge P."/>
            <person name="Lohr M."/>
            <person name="Lopez P.J."/>
            <person name="Martens C."/>
            <person name="Maumus F."/>
            <person name="Michel G."/>
            <person name="Miranda-Saavedra D."/>
            <person name="Morales J."/>
            <person name="Moreau H."/>
            <person name="Motomura T."/>
            <person name="Nagasato C."/>
            <person name="Napoli C.A."/>
            <person name="Nelson D.R."/>
            <person name="Nyvall-Collen P."/>
            <person name="Peters A.F."/>
            <person name="Pommier C."/>
            <person name="Potin P."/>
            <person name="Poulain J."/>
            <person name="Quesneville H."/>
            <person name="Read B."/>
            <person name="Rensing S.A."/>
            <person name="Ritter A."/>
            <person name="Rousvoal S."/>
            <person name="Samanta M."/>
            <person name="Samson G."/>
            <person name="Schroeder D.C."/>
            <person name="Segurens B."/>
            <person name="Strittmatter M."/>
            <person name="Tonon T."/>
            <person name="Tregear J.W."/>
            <person name="Valentin K."/>
            <person name="von Dassow P."/>
            <person name="Yamagishi T."/>
            <person name="Van de Peer Y."/>
            <person name="Wincker P."/>
        </authorList>
    </citation>
    <scope>NUCLEOTIDE SEQUENCE [LARGE SCALE GENOMIC DNA]</scope>
    <source>
        <strain evidence="5">Ec32 / CCAP1310/4</strain>
    </source>
</reference>
<evidence type="ECO:0000256" key="2">
    <source>
        <dbReference type="ARBA" id="ARBA00023043"/>
    </source>
</evidence>
<keyword evidence="2 3" id="KW-0040">ANK repeat</keyword>
<dbReference type="PANTHER" id="PTHR46680">
    <property type="entry name" value="NF-KAPPA-B INHIBITOR ALPHA"/>
    <property type="match status" value="1"/>
</dbReference>
<dbReference type="GO" id="GO:0071356">
    <property type="term" value="P:cellular response to tumor necrosis factor"/>
    <property type="evidence" value="ECO:0007669"/>
    <property type="project" value="TreeGrafter"/>
</dbReference>
<dbReference type="Proteomes" id="UP000002630">
    <property type="component" value="Linkage Group LG15"/>
</dbReference>
<dbReference type="EMBL" id="FN649064">
    <property type="protein sequence ID" value="CBJ27705.1"/>
    <property type="molecule type" value="Genomic_DNA"/>
</dbReference>
<dbReference type="InParanoid" id="D7G7G3"/>
<dbReference type="OrthoDB" id="204696at2759"/>
<dbReference type="AlphaFoldDB" id="D7G7G3"/>
<dbReference type="Gene3D" id="1.25.40.20">
    <property type="entry name" value="Ankyrin repeat-containing domain"/>
    <property type="match status" value="1"/>
</dbReference>
<dbReference type="GO" id="GO:0005829">
    <property type="term" value="C:cytosol"/>
    <property type="evidence" value="ECO:0007669"/>
    <property type="project" value="TreeGrafter"/>
</dbReference>
<dbReference type="EMBL" id="FN649740">
    <property type="protein sequence ID" value="CBJ27705.1"/>
    <property type="molecule type" value="Genomic_DNA"/>
</dbReference>
<keyword evidence="1" id="KW-0677">Repeat</keyword>
<feature type="repeat" description="ANK" evidence="3">
    <location>
        <begin position="58"/>
        <end position="95"/>
    </location>
</feature>
<evidence type="ECO:0000256" key="3">
    <source>
        <dbReference type="PROSITE-ProRule" id="PRU00023"/>
    </source>
</evidence>
<accession>D7G7G3</accession>
<proteinExistence type="predicted"/>
<dbReference type="PROSITE" id="PS50088">
    <property type="entry name" value="ANK_REPEAT"/>
    <property type="match status" value="2"/>
</dbReference>